<dbReference type="PROSITE" id="PS51781">
    <property type="entry name" value="SH3B"/>
    <property type="match status" value="1"/>
</dbReference>
<dbReference type="Proteomes" id="UP000440713">
    <property type="component" value="Unassembled WGS sequence"/>
</dbReference>
<feature type="domain" description="SH3b" evidence="1">
    <location>
        <begin position="71"/>
        <end position="131"/>
    </location>
</feature>
<dbReference type="RefSeq" id="WP_154538286.1">
    <property type="nucleotide sequence ID" value="NZ_JAXDWS010000013.1"/>
</dbReference>
<comment type="caution">
    <text evidence="2">The sequence shown here is derived from an EMBL/GenBank/DDBJ whole genome shotgun (WGS) entry which is preliminary data.</text>
</comment>
<accession>A0A6N7XHI9</accession>
<dbReference type="Gene3D" id="2.30.30.40">
    <property type="entry name" value="SH3 Domains"/>
    <property type="match status" value="1"/>
</dbReference>
<evidence type="ECO:0000313" key="3">
    <source>
        <dbReference type="Proteomes" id="UP000440713"/>
    </source>
</evidence>
<evidence type="ECO:0000259" key="1">
    <source>
        <dbReference type="PROSITE" id="PS51781"/>
    </source>
</evidence>
<sequence length="131" mass="14988">MKKNLLKNLTAVALTSTIVLSGYGAIFGVSAKTLPKENNKEGVQLIENNVNYIQKSENGEDKIEYRRIKFPSRYRVISDYLNVRSGPGINYKKVGKLKYGDVIWGVYEYGWVKFKYKGNTCFVSIQYLTQD</sequence>
<keyword evidence="3" id="KW-1185">Reference proteome</keyword>
<dbReference type="EMBL" id="VUNE01000004">
    <property type="protein sequence ID" value="MST62844.1"/>
    <property type="molecule type" value="Genomic_DNA"/>
</dbReference>
<name>A0A6N7XHI9_9FIRM</name>
<reference evidence="2 3" key="1">
    <citation type="submission" date="2019-08" db="EMBL/GenBank/DDBJ databases">
        <title>In-depth cultivation of the pig gut microbiome towards novel bacterial diversity and tailored functional studies.</title>
        <authorList>
            <person name="Wylensek D."/>
            <person name="Hitch T.C.A."/>
            <person name="Clavel T."/>
        </authorList>
    </citation>
    <scope>NUCLEOTIDE SEQUENCE [LARGE SCALE GENOMIC DNA]</scope>
    <source>
        <strain evidence="2 3">WCA-SAB-591-4A-A</strain>
    </source>
</reference>
<evidence type="ECO:0000313" key="2">
    <source>
        <dbReference type="EMBL" id="MST62844.1"/>
    </source>
</evidence>
<proteinExistence type="predicted"/>
<dbReference type="InterPro" id="IPR003646">
    <property type="entry name" value="SH3-like_bac-type"/>
</dbReference>
<organism evidence="2 3">
    <name type="scientific">Peptostreptococcus porci</name>
    <dbReference type="NCBI Taxonomy" id="2652282"/>
    <lineage>
        <taxon>Bacteria</taxon>
        <taxon>Bacillati</taxon>
        <taxon>Bacillota</taxon>
        <taxon>Clostridia</taxon>
        <taxon>Peptostreptococcales</taxon>
        <taxon>Peptostreptococcaceae</taxon>
        <taxon>Peptostreptococcus</taxon>
    </lineage>
</organism>
<dbReference type="Pfam" id="PF08239">
    <property type="entry name" value="SH3_3"/>
    <property type="match status" value="1"/>
</dbReference>
<dbReference type="AlphaFoldDB" id="A0A6N7XHI9"/>
<protein>
    <recommendedName>
        <fullName evidence="1">SH3b domain-containing protein</fullName>
    </recommendedName>
</protein>
<gene>
    <name evidence="2" type="ORF">FYJ71_07665</name>
</gene>